<sequence length="147" mass="16121">MVLDWAEAQKATVELREEIGRCIAGFEQTAMNSQSQAQSVEQLKVEIKGEVGTAMIDLDERLNTLAATLDARLAAEKSAADGTAEGFATKAQLAQEMTGLKSSLDRECGERCTRDEMNGKLAELVREVDQKLGTMLLDMDEKIARIR</sequence>
<dbReference type="AlphaFoldDB" id="A0A7S3UHX1"/>
<proteinExistence type="predicted"/>
<dbReference type="EMBL" id="HBIT01003183">
    <property type="protein sequence ID" value="CAE0615530.1"/>
    <property type="molecule type" value="Transcribed_RNA"/>
</dbReference>
<accession>A0A7S3UHX1</accession>
<protein>
    <submittedName>
        <fullName evidence="1">Uncharacterized protein</fullName>
    </submittedName>
</protein>
<reference evidence="1" key="1">
    <citation type="submission" date="2021-01" db="EMBL/GenBank/DDBJ databases">
        <authorList>
            <person name="Corre E."/>
            <person name="Pelletier E."/>
            <person name="Niang G."/>
            <person name="Scheremetjew M."/>
            <person name="Finn R."/>
            <person name="Kale V."/>
            <person name="Holt S."/>
            <person name="Cochrane G."/>
            <person name="Meng A."/>
            <person name="Brown T."/>
            <person name="Cohen L."/>
        </authorList>
    </citation>
    <scope>NUCLEOTIDE SEQUENCE</scope>
    <source>
        <strain evidence="1">CCMP1795</strain>
    </source>
</reference>
<evidence type="ECO:0000313" key="1">
    <source>
        <dbReference type="EMBL" id="CAE0615530.1"/>
    </source>
</evidence>
<name>A0A7S3UHX1_OXYMA</name>
<organism evidence="1">
    <name type="scientific">Oxyrrhis marina</name>
    <name type="common">Dinoflagellate</name>
    <dbReference type="NCBI Taxonomy" id="2969"/>
    <lineage>
        <taxon>Eukaryota</taxon>
        <taxon>Sar</taxon>
        <taxon>Alveolata</taxon>
        <taxon>Dinophyceae</taxon>
        <taxon>Oxyrrhinales</taxon>
        <taxon>Oxyrrhinaceae</taxon>
        <taxon>Oxyrrhis</taxon>
    </lineage>
</organism>
<gene>
    <name evidence="1" type="ORF">OMAR00292_LOCUS1406</name>
</gene>